<organism evidence="1 2">
    <name type="scientific">Marinomonas phage CPP1m</name>
    <dbReference type="NCBI Taxonomy" id="1965370"/>
    <lineage>
        <taxon>Viruses</taxon>
        <taxon>Duplodnaviria</taxon>
        <taxon>Heunggongvirae</taxon>
        <taxon>Uroviricota</taxon>
        <taxon>Caudoviricetes</taxon>
        <taxon>Autographivirales</taxon>
        <taxon>Autosignataviridae</taxon>
        <taxon>Colwellvirinae</taxon>
        <taxon>Murciavirus</taxon>
        <taxon>Murciavirus CPP1m</taxon>
    </lineage>
</organism>
<dbReference type="Proteomes" id="UP000224896">
    <property type="component" value="Segment"/>
</dbReference>
<reference evidence="2" key="1">
    <citation type="submission" date="2017-02" db="EMBL/GenBank/DDBJ databases">
        <authorList>
            <person name="Lucas-Elio P."/>
            <person name="Silas S."/>
            <person name="Fire A.Z."/>
            <person name="Sanchez-Amat A."/>
        </authorList>
    </citation>
    <scope>NUCLEOTIDE SEQUENCE [LARGE SCALE GENOMIC DNA]</scope>
</reference>
<sequence length="67" mass="7562">MTDKTAMQSAIERVNKAGTYEDLQKLEASFDSLFVHGCITHEELVKLDFMILGKCHTIATCTIIRED</sequence>
<dbReference type="KEGG" id="vg:54980145"/>
<dbReference type="GeneID" id="54980145"/>
<dbReference type="RefSeq" id="YP_009789991.1">
    <property type="nucleotide sequence ID" value="NC_047821.1"/>
</dbReference>
<evidence type="ECO:0000313" key="2">
    <source>
        <dbReference type="Proteomes" id="UP000224896"/>
    </source>
</evidence>
<protein>
    <submittedName>
        <fullName evidence="1">Uncharacterized protein</fullName>
    </submittedName>
</protein>
<dbReference type="EMBL" id="KY626176">
    <property type="protein sequence ID" value="ARB11221.1"/>
    <property type="molecule type" value="Genomic_DNA"/>
</dbReference>
<name>A0A1W5S604_9CAUD</name>
<accession>A0A1W5S604</accession>
<keyword evidence="2" id="KW-1185">Reference proteome</keyword>
<evidence type="ECO:0000313" key="1">
    <source>
        <dbReference type="EMBL" id="ARB11221.1"/>
    </source>
</evidence>
<proteinExistence type="predicted"/>